<dbReference type="SMART" id="SM00387">
    <property type="entry name" value="HATPase_c"/>
    <property type="match status" value="1"/>
</dbReference>
<accession>A0A1Z4JNL0</accession>
<evidence type="ECO:0000256" key="2">
    <source>
        <dbReference type="ARBA" id="ARBA00012438"/>
    </source>
</evidence>
<keyword evidence="4 7" id="KW-0808">Transferase</keyword>
<dbReference type="SUPFAM" id="SSF55874">
    <property type="entry name" value="ATPase domain of HSP90 chaperone/DNA topoisomerase II/histidine kinase"/>
    <property type="match status" value="1"/>
</dbReference>
<dbReference type="Pfam" id="PF00512">
    <property type="entry name" value="HisKA"/>
    <property type="match status" value="1"/>
</dbReference>
<keyword evidence="4 7" id="KW-0418">Kinase</keyword>
<dbReference type="PROSITE" id="PS50109">
    <property type="entry name" value="HIS_KIN"/>
    <property type="match status" value="1"/>
</dbReference>
<reference evidence="7 8" key="1">
    <citation type="submission" date="2017-06" db="EMBL/GenBank/DDBJ databases">
        <title>Genome sequencing of cyanobaciteial culture collection at National Institute for Environmental Studies (NIES).</title>
        <authorList>
            <person name="Hirose Y."/>
            <person name="Shimura Y."/>
            <person name="Fujisawa T."/>
            <person name="Nakamura Y."/>
            <person name="Kawachi M."/>
        </authorList>
    </citation>
    <scope>NUCLEOTIDE SEQUENCE [LARGE SCALE GENOMIC DNA]</scope>
    <source>
        <strain evidence="7 8">NIES-2135</strain>
    </source>
</reference>
<name>A0A1Z4JNL0_LEPBY</name>
<keyword evidence="3" id="KW-0597">Phosphoprotein</keyword>
<comment type="catalytic activity">
    <reaction evidence="1">
        <text>ATP + protein L-histidine = ADP + protein N-phospho-L-histidine.</text>
        <dbReference type="EC" id="2.7.13.3"/>
    </reaction>
</comment>
<dbReference type="AlphaFoldDB" id="A0A1Z4JNL0"/>
<dbReference type="SMART" id="SM00065">
    <property type="entry name" value="GAF"/>
    <property type="match status" value="2"/>
</dbReference>
<evidence type="ECO:0000256" key="1">
    <source>
        <dbReference type="ARBA" id="ARBA00000085"/>
    </source>
</evidence>
<evidence type="ECO:0000313" key="8">
    <source>
        <dbReference type="Proteomes" id="UP000217895"/>
    </source>
</evidence>
<dbReference type="PANTHER" id="PTHR43547:SF2">
    <property type="entry name" value="HYBRID SIGNAL TRANSDUCTION HISTIDINE KINASE C"/>
    <property type="match status" value="1"/>
</dbReference>
<dbReference type="Gene3D" id="3.30.450.40">
    <property type="match status" value="2"/>
</dbReference>
<dbReference type="InterPro" id="IPR003018">
    <property type="entry name" value="GAF"/>
</dbReference>
<gene>
    <name evidence="7" type="ORF">NIES2135_50960</name>
</gene>
<dbReference type="InterPro" id="IPR036097">
    <property type="entry name" value="HisK_dim/P_sf"/>
</dbReference>
<dbReference type="Pfam" id="PF02518">
    <property type="entry name" value="HATPase_c"/>
    <property type="match status" value="1"/>
</dbReference>
<dbReference type="GO" id="GO:0000155">
    <property type="term" value="F:phosphorelay sensor kinase activity"/>
    <property type="evidence" value="ECO:0007669"/>
    <property type="project" value="InterPro"/>
</dbReference>
<dbReference type="InterPro" id="IPR003661">
    <property type="entry name" value="HisK_dim/P_dom"/>
</dbReference>
<protein>
    <recommendedName>
        <fullName evidence="2">histidine kinase</fullName>
        <ecNumber evidence="2">2.7.13.3</ecNumber>
    </recommendedName>
</protein>
<keyword evidence="5" id="KW-0902">Two-component regulatory system</keyword>
<dbReference type="InterPro" id="IPR036890">
    <property type="entry name" value="HATPase_C_sf"/>
</dbReference>
<evidence type="ECO:0000256" key="4">
    <source>
        <dbReference type="ARBA" id="ARBA00022777"/>
    </source>
</evidence>
<dbReference type="PANTHER" id="PTHR43547">
    <property type="entry name" value="TWO-COMPONENT HISTIDINE KINASE"/>
    <property type="match status" value="1"/>
</dbReference>
<dbReference type="Gene3D" id="1.10.287.130">
    <property type="match status" value="1"/>
</dbReference>
<dbReference type="SMR" id="A0A1Z4JNL0"/>
<feature type="domain" description="Histidine kinase" evidence="6">
    <location>
        <begin position="455"/>
        <end position="678"/>
    </location>
</feature>
<evidence type="ECO:0000256" key="5">
    <source>
        <dbReference type="ARBA" id="ARBA00023012"/>
    </source>
</evidence>
<dbReference type="SMART" id="SM00388">
    <property type="entry name" value="HisKA"/>
    <property type="match status" value="1"/>
</dbReference>
<dbReference type="Gene3D" id="3.30.565.10">
    <property type="entry name" value="Histidine kinase-like ATPase, C-terminal domain"/>
    <property type="match status" value="1"/>
</dbReference>
<sequence length="683" mass="76378">MQAKVSRSRPTESQEVVGRVMDVVNTTREEALRIETDRLTSLSTHPVETVPHSSPLVSSLASVGRKITTALAHATQSETVLVEIAALLGEAYGVQACIISNQGEPYSKSLTAWFAKTHLSANQQGEILANYGMIQAATLERSSLFVSDLNLSEINSISKALPIRGVLSLPTQFQGHINGVISLLTAQAHRWSDLEIETLTQVVDHIAIALTQLTLQRKVAKQSQSQALLREVSIAIQNSVDVPQIQVMVLEGLARTLEIDRAFVLRTKFWDPRHSLRAKSDRVPKARVMIDSEWNRDPIEVDESETPLSQSFWITDCAVCQSAFLSPAKFFAFSNSGKFPSNLETAPIFDAEKMPALLLVPLESKNRLLGFIALQQKEPRAWQPEEVELVELVSAQISTAIIQTETLRQVESLVEERTAQLQQSLELQAKLYEITRKQIEKLREMNQRMDEFLSTLSHELRTPLTSMMLAIRMLQQANLSPDRRQQYLNILEQQCAQETNLINDLLALQELETKQVAFQLQQVDVKELMADLSNSFNQRWSSKGLTLELELPKRLPLLNTDLTSFNRILLELLTNAGKYADPNSMVYLQVVPQPGQQMKFSISNIGSAISEEELPHIFDKFRRCQGMTQNAVPGTGLGLALVKSLVQHLNGTIEATSTEMEGTQSYETCFTITLPQNLEIVEV</sequence>
<dbReference type="CDD" id="cd00082">
    <property type="entry name" value="HisKA"/>
    <property type="match status" value="1"/>
</dbReference>
<evidence type="ECO:0000259" key="6">
    <source>
        <dbReference type="PROSITE" id="PS50109"/>
    </source>
</evidence>
<proteinExistence type="predicted"/>
<dbReference type="InterPro" id="IPR003594">
    <property type="entry name" value="HATPase_dom"/>
</dbReference>
<dbReference type="Proteomes" id="UP000217895">
    <property type="component" value="Chromosome"/>
</dbReference>
<keyword evidence="8" id="KW-1185">Reference proteome</keyword>
<dbReference type="SUPFAM" id="SSF55781">
    <property type="entry name" value="GAF domain-like"/>
    <property type="match status" value="2"/>
</dbReference>
<dbReference type="InterPro" id="IPR029016">
    <property type="entry name" value="GAF-like_dom_sf"/>
</dbReference>
<dbReference type="InterPro" id="IPR004358">
    <property type="entry name" value="Sig_transdc_His_kin-like_C"/>
</dbReference>
<evidence type="ECO:0000256" key="3">
    <source>
        <dbReference type="ARBA" id="ARBA00022553"/>
    </source>
</evidence>
<dbReference type="InterPro" id="IPR005467">
    <property type="entry name" value="His_kinase_dom"/>
</dbReference>
<dbReference type="EC" id="2.7.13.3" evidence="2"/>
<organism evidence="7 8">
    <name type="scientific">Leptolyngbya boryana NIES-2135</name>
    <dbReference type="NCBI Taxonomy" id="1973484"/>
    <lineage>
        <taxon>Bacteria</taxon>
        <taxon>Bacillati</taxon>
        <taxon>Cyanobacteriota</taxon>
        <taxon>Cyanophyceae</taxon>
        <taxon>Leptolyngbyales</taxon>
        <taxon>Leptolyngbyaceae</taxon>
        <taxon>Leptolyngbya group</taxon>
        <taxon>Leptolyngbya</taxon>
    </lineage>
</organism>
<dbReference type="SUPFAM" id="SSF47384">
    <property type="entry name" value="Homodimeric domain of signal transducing histidine kinase"/>
    <property type="match status" value="1"/>
</dbReference>
<dbReference type="EMBL" id="AP018203">
    <property type="protein sequence ID" value="BAY58223.1"/>
    <property type="molecule type" value="Genomic_DNA"/>
</dbReference>
<dbReference type="PRINTS" id="PR00344">
    <property type="entry name" value="BCTRLSENSOR"/>
</dbReference>
<dbReference type="Pfam" id="PF01590">
    <property type="entry name" value="GAF"/>
    <property type="match status" value="2"/>
</dbReference>
<evidence type="ECO:0000313" key="7">
    <source>
        <dbReference type="EMBL" id="BAY58223.1"/>
    </source>
</evidence>